<accession>A0A0F9KTI1</accession>
<proteinExistence type="predicted"/>
<protein>
    <submittedName>
        <fullName evidence="1">Uncharacterized protein</fullName>
    </submittedName>
</protein>
<gene>
    <name evidence="1" type="ORF">LCGC14_1595260</name>
</gene>
<evidence type="ECO:0000313" key="1">
    <source>
        <dbReference type="EMBL" id="KKM25413.1"/>
    </source>
</evidence>
<name>A0A0F9KTI1_9ZZZZ</name>
<dbReference type="AlphaFoldDB" id="A0A0F9KTI1"/>
<comment type="caution">
    <text evidence="1">The sequence shown here is derived from an EMBL/GenBank/DDBJ whole genome shotgun (WGS) entry which is preliminary data.</text>
</comment>
<reference evidence="1" key="1">
    <citation type="journal article" date="2015" name="Nature">
        <title>Complex archaea that bridge the gap between prokaryotes and eukaryotes.</title>
        <authorList>
            <person name="Spang A."/>
            <person name="Saw J.H."/>
            <person name="Jorgensen S.L."/>
            <person name="Zaremba-Niedzwiedzka K."/>
            <person name="Martijn J."/>
            <person name="Lind A.E."/>
            <person name="van Eijk R."/>
            <person name="Schleper C."/>
            <person name="Guy L."/>
            <person name="Ettema T.J."/>
        </authorList>
    </citation>
    <scope>NUCLEOTIDE SEQUENCE</scope>
</reference>
<organism evidence="1">
    <name type="scientific">marine sediment metagenome</name>
    <dbReference type="NCBI Taxonomy" id="412755"/>
    <lineage>
        <taxon>unclassified sequences</taxon>
        <taxon>metagenomes</taxon>
        <taxon>ecological metagenomes</taxon>
    </lineage>
</organism>
<sequence length="62" mass="7039">MAGQRTTRKFGGKTFQLNQSDLTKADANTRAARLRIQARVQGNPINIRVTRVGRGSWQVWVR</sequence>
<dbReference type="EMBL" id="LAZR01012726">
    <property type="protein sequence ID" value="KKM25413.1"/>
    <property type="molecule type" value="Genomic_DNA"/>
</dbReference>